<keyword evidence="4" id="KW-0975">Bacterial flagellum</keyword>
<dbReference type="RefSeq" id="WP_015051735.1">
    <property type="nucleotide sequence ID" value="NC_018870.1"/>
</dbReference>
<sequence>MLRSLYTAASGMTAQQFHIDTISHNLANVNTTGFKRVRPEFQDLIYLAIRRPTAPEAEGAGRPVGLEIGLGVCTAGTHTIFQQGNLQPTENPLDVALSGPGFFVIRGPGDEEYYTRDGSFKLDAEGNLVTTEGYRVEGVESIPAGAADISIARDGSVSYLDEEGEEHSAGKLAIVRFANPAGLEKVGHNLYRATAASGEALEVDGDSGEAVSVEQGYLEASNVQVVEEMVKMITAQRAYELNSKVIQASDEMLSIASNIRR</sequence>
<evidence type="ECO:0000313" key="8">
    <source>
        <dbReference type="EMBL" id="AFV12876.1"/>
    </source>
</evidence>
<reference evidence="8 9" key="1">
    <citation type="journal article" date="2012" name="BMC Genomics">
        <title>Genome-guided analysis of physiological and morphological traits of the fermentative acetate oxidizer Thermacetogenium phaeum.</title>
        <authorList>
            <person name="Oehler D."/>
            <person name="Poehlein A."/>
            <person name="Leimbach A."/>
            <person name="Muller N."/>
            <person name="Daniel R."/>
            <person name="Gottschalk G."/>
            <person name="Schink B."/>
        </authorList>
    </citation>
    <scope>NUCLEOTIDE SEQUENCE [LARGE SCALE GENOMIC DNA]</scope>
    <source>
        <strain evidence="9">ATCC BAA-254 / DSM 26808 / PB</strain>
    </source>
</reference>
<keyword evidence="8" id="KW-0969">Cilium</keyword>
<comment type="subcellular location">
    <subcellularLocation>
        <location evidence="4">Bacterial flagellum basal body</location>
    </subcellularLocation>
</comment>
<dbReference type="eggNOG" id="COG4786">
    <property type="taxonomic scope" value="Bacteria"/>
</dbReference>
<protein>
    <recommendedName>
        <fullName evidence="2 3">Flagellar basal-body rod protein FlgG</fullName>
    </recommendedName>
</protein>
<dbReference type="NCBIfam" id="TIGR03506">
    <property type="entry name" value="FlgEFG_subfam"/>
    <property type="match status" value="2"/>
</dbReference>
<gene>
    <name evidence="8" type="primary">flgG1</name>
    <name evidence="8" type="ordered locus">Tph_c27110</name>
</gene>
<evidence type="ECO:0000259" key="5">
    <source>
        <dbReference type="Pfam" id="PF00460"/>
    </source>
</evidence>
<dbReference type="SUPFAM" id="SSF117143">
    <property type="entry name" value="Flagellar hook protein flgE"/>
    <property type="match status" value="1"/>
</dbReference>
<dbReference type="GO" id="GO:0071978">
    <property type="term" value="P:bacterial-type flagellum-dependent swarming motility"/>
    <property type="evidence" value="ECO:0007669"/>
    <property type="project" value="TreeGrafter"/>
</dbReference>
<name>K4LIR3_THEPS</name>
<dbReference type="InterPro" id="IPR020013">
    <property type="entry name" value="Flagellar_FlgE/F/G"/>
</dbReference>
<organism evidence="8 9">
    <name type="scientific">Thermacetogenium phaeum (strain ATCC BAA-254 / DSM 26808 / PB)</name>
    <dbReference type="NCBI Taxonomy" id="1089553"/>
    <lineage>
        <taxon>Bacteria</taxon>
        <taxon>Bacillati</taxon>
        <taxon>Bacillota</taxon>
        <taxon>Clostridia</taxon>
        <taxon>Thermoanaerobacterales</taxon>
        <taxon>Thermoanaerobacteraceae</taxon>
        <taxon>Thermacetogenium</taxon>
    </lineage>
</organism>
<evidence type="ECO:0000256" key="2">
    <source>
        <dbReference type="ARBA" id="ARBA00017948"/>
    </source>
</evidence>
<dbReference type="HOGENOM" id="CLU_013687_0_1_9"/>
<dbReference type="NCBIfam" id="TIGR02488">
    <property type="entry name" value="flgG_G_neg"/>
    <property type="match status" value="1"/>
</dbReference>
<dbReference type="OrthoDB" id="9804559at2"/>
<dbReference type="InterPro" id="IPR010930">
    <property type="entry name" value="Flg_bb/hook_C_dom"/>
</dbReference>
<dbReference type="PANTHER" id="PTHR30435">
    <property type="entry name" value="FLAGELLAR PROTEIN"/>
    <property type="match status" value="1"/>
</dbReference>
<dbReference type="STRING" id="1089553.Tph_c27110"/>
<feature type="domain" description="Flagellar basal body rod protein N-terminal" evidence="5">
    <location>
        <begin position="5"/>
        <end position="35"/>
    </location>
</feature>
<proteinExistence type="inferred from homology"/>
<keyword evidence="8" id="KW-0966">Cell projection</keyword>
<accession>K4LIR3</accession>
<dbReference type="Pfam" id="PF22692">
    <property type="entry name" value="LlgE_F_G_D1"/>
    <property type="match status" value="1"/>
</dbReference>
<keyword evidence="9" id="KW-1185">Reference proteome</keyword>
<dbReference type="InterPro" id="IPR012836">
    <property type="entry name" value="FlgF"/>
</dbReference>
<dbReference type="NCBIfam" id="TIGR02490">
    <property type="entry name" value="flgF"/>
    <property type="match status" value="1"/>
</dbReference>
<evidence type="ECO:0000259" key="6">
    <source>
        <dbReference type="Pfam" id="PF06429"/>
    </source>
</evidence>
<dbReference type="GO" id="GO:0009426">
    <property type="term" value="C:bacterial-type flagellum basal body, distal rod"/>
    <property type="evidence" value="ECO:0007669"/>
    <property type="project" value="UniProtKB-UniRule"/>
</dbReference>
<dbReference type="KEGG" id="tpz:Tph_c27110"/>
<dbReference type="InterPro" id="IPR037925">
    <property type="entry name" value="FlgE/F/G-like"/>
</dbReference>
<dbReference type="Pfam" id="PF00460">
    <property type="entry name" value="Flg_bb_rod"/>
    <property type="match status" value="1"/>
</dbReference>
<dbReference type="InterPro" id="IPR012834">
    <property type="entry name" value="FlgG_G_neg"/>
</dbReference>
<dbReference type="EMBL" id="CP003732">
    <property type="protein sequence ID" value="AFV12876.1"/>
    <property type="molecule type" value="Genomic_DNA"/>
</dbReference>
<dbReference type="PANTHER" id="PTHR30435:SF19">
    <property type="entry name" value="FLAGELLAR BASAL-BODY ROD PROTEIN FLGG"/>
    <property type="match status" value="1"/>
</dbReference>
<evidence type="ECO:0000256" key="4">
    <source>
        <dbReference type="RuleBase" id="RU362116"/>
    </source>
</evidence>
<evidence type="ECO:0000259" key="7">
    <source>
        <dbReference type="Pfam" id="PF22692"/>
    </source>
</evidence>
<keyword evidence="8" id="KW-0282">Flagellum</keyword>
<evidence type="ECO:0000256" key="3">
    <source>
        <dbReference type="NCBIfam" id="TIGR02488"/>
    </source>
</evidence>
<dbReference type="InterPro" id="IPR001444">
    <property type="entry name" value="Flag_bb_rod_N"/>
</dbReference>
<evidence type="ECO:0000313" key="9">
    <source>
        <dbReference type="Proteomes" id="UP000000467"/>
    </source>
</evidence>
<dbReference type="Pfam" id="PF06429">
    <property type="entry name" value="Flg_bbr_C"/>
    <property type="match status" value="1"/>
</dbReference>
<feature type="domain" description="Flagellar basal-body/hook protein C-terminal" evidence="6">
    <location>
        <begin position="215"/>
        <end position="259"/>
    </location>
</feature>
<dbReference type="AlphaFoldDB" id="K4LIR3"/>
<dbReference type="Proteomes" id="UP000000467">
    <property type="component" value="Chromosome"/>
</dbReference>
<feature type="domain" description="Flagellar hook protein FlgE/F/G-like D1" evidence="7">
    <location>
        <begin position="96"/>
        <end position="159"/>
    </location>
</feature>
<evidence type="ECO:0000256" key="1">
    <source>
        <dbReference type="ARBA" id="ARBA00009677"/>
    </source>
</evidence>
<dbReference type="InterPro" id="IPR053967">
    <property type="entry name" value="LlgE_F_G-like_D1"/>
</dbReference>
<comment type="similarity">
    <text evidence="1 4">Belongs to the flagella basal body rod proteins family.</text>
</comment>